<keyword evidence="4" id="KW-1185">Reference proteome</keyword>
<feature type="compositionally biased region" description="Basic and acidic residues" evidence="1">
    <location>
        <begin position="245"/>
        <end position="259"/>
    </location>
</feature>
<keyword evidence="2" id="KW-0732">Signal</keyword>
<evidence type="ECO:0000256" key="2">
    <source>
        <dbReference type="SAM" id="SignalP"/>
    </source>
</evidence>
<feature type="region of interest" description="Disordered" evidence="1">
    <location>
        <begin position="142"/>
        <end position="163"/>
    </location>
</feature>
<feature type="signal peptide" evidence="2">
    <location>
        <begin position="1"/>
        <end position="28"/>
    </location>
</feature>
<evidence type="ECO:0000313" key="4">
    <source>
        <dbReference type="Proteomes" id="UP000799291"/>
    </source>
</evidence>
<feature type="chain" id="PRO_5026083288" evidence="2">
    <location>
        <begin position="29"/>
        <end position="265"/>
    </location>
</feature>
<organism evidence="3 4">
    <name type="scientific">Lentithecium fluviatile CBS 122367</name>
    <dbReference type="NCBI Taxonomy" id="1168545"/>
    <lineage>
        <taxon>Eukaryota</taxon>
        <taxon>Fungi</taxon>
        <taxon>Dikarya</taxon>
        <taxon>Ascomycota</taxon>
        <taxon>Pezizomycotina</taxon>
        <taxon>Dothideomycetes</taxon>
        <taxon>Pleosporomycetidae</taxon>
        <taxon>Pleosporales</taxon>
        <taxon>Massarineae</taxon>
        <taxon>Lentitheciaceae</taxon>
        <taxon>Lentithecium</taxon>
    </lineage>
</organism>
<name>A0A6G1JHB8_9PLEO</name>
<gene>
    <name evidence="3" type="ORF">K458DRAFT_427750</name>
</gene>
<sequence length="265" mass="28744">MHSARLPARTARVLLRLLLCVLFQRRRAGREHRAHRIAAGCCSCRRATLPLFEAQHSKGRPLDDGGRPPQQGASCALELSTQCAPFNTHRARSGLQTPLLSLSPPSSLLISSRTSDTSSAIPSPLPDCACEAPLGAGPANERAAKGRAIGRPPDTRPHGVGRGRSWAEPEAVLAVNKTGGFAVFMLRVITALARIWRNRVVSSQLASPTSPTRRVFSSFQNVVHQITIEWLQCTSDRGSQSEPPSRSEKEAREENREIAKIAMPG</sequence>
<dbReference type="EMBL" id="MU005572">
    <property type="protein sequence ID" value="KAF2689620.1"/>
    <property type="molecule type" value="Genomic_DNA"/>
</dbReference>
<feature type="region of interest" description="Disordered" evidence="1">
    <location>
        <begin position="234"/>
        <end position="265"/>
    </location>
</feature>
<feature type="compositionally biased region" description="Polar residues" evidence="1">
    <location>
        <begin position="234"/>
        <end position="244"/>
    </location>
</feature>
<dbReference type="Proteomes" id="UP000799291">
    <property type="component" value="Unassembled WGS sequence"/>
</dbReference>
<evidence type="ECO:0000256" key="1">
    <source>
        <dbReference type="SAM" id="MobiDB-lite"/>
    </source>
</evidence>
<reference evidence="3" key="1">
    <citation type="journal article" date="2020" name="Stud. Mycol.">
        <title>101 Dothideomycetes genomes: a test case for predicting lifestyles and emergence of pathogens.</title>
        <authorList>
            <person name="Haridas S."/>
            <person name="Albert R."/>
            <person name="Binder M."/>
            <person name="Bloem J."/>
            <person name="Labutti K."/>
            <person name="Salamov A."/>
            <person name="Andreopoulos B."/>
            <person name="Baker S."/>
            <person name="Barry K."/>
            <person name="Bills G."/>
            <person name="Bluhm B."/>
            <person name="Cannon C."/>
            <person name="Castanera R."/>
            <person name="Culley D."/>
            <person name="Daum C."/>
            <person name="Ezra D."/>
            <person name="Gonzalez J."/>
            <person name="Henrissat B."/>
            <person name="Kuo A."/>
            <person name="Liang C."/>
            <person name="Lipzen A."/>
            <person name="Lutzoni F."/>
            <person name="Magnuson J."/>
            <person name="Mondo S."/>
            <person name="Nolan M."/>
            <person name="Ohm R."/>
            <person name="Pangilinan J."/>
            <person name="Park H.-J."/>
            <person name="Ramirez L."/>
            <person name="Alfaro M."/>
            <person name="Sun H."/>
            <person name="Tritt A."/>
            <person name="Yoshinaga Y."/>
            <person name="Zwiers L.-H."/>
            <person name="Turgeon B."/>
            <person name="Goodwin S."/>
            <person name="Spatafora J."/>
            <person name="Crous P."/>
            <person name="Grigoriev I."/>
        </authorList>
    </citation>
    <scope>NUCLEOTIDE SEQUENCE</scope>
    <source>
        <strain evidence="3">CBS 122367</strain>
    </source>
</reference>
<dbReference type="AlphaFoldDB" id="A0A6G1JHB8"/>
<proteinExistence type="predicted"/>
<accession>A0A6G1JHB8</accession>
<protein>
    <submittedName>
        <fullName evidence="3">Uncharacterized protein</fullName>
    </submittedName>
</protein>
<evidence type="ECO:0000313" key="3">
    <source>
        <dbReference type="EMBL" id="KAF2689620.1"/>
    </source>
</evidence>